<proteinExistence type="predicted"/>
<keyword evidence="3" id="KW-0812">Transmembrane</keyword>
<dbReference type="GO" id="GO:0005912">
    <property type="term" value="C:adherens junction"/>
    <property type="evidence" value="ECO:0007669"/>
    <property type="project" value="TreeGrafter"/>
</dbReference>
<dbReference type="FunFam" id="2.60.40.60:FF:000013">
    <property type="entry name" value="Cadherin EGF LAG seven-pass G-type receptor"/>
    <property type="match status" value="1"/>
</dbReference>
<feature type="domain" description="Cadherin" evidence="11">
    <location>
        <begin position="204"/>
        <end position="301"/>
    </location>
</feature>
<keyword evidence="7" id="KW-1133">Transmembrane helix</keyword>
<evidence type="ECO:0000259" key="11">
    <source>
        <dbReference type="PROSITE" id="PS50268"/>
    </source>
</evidence>
<dbReference type="InterPro" id="IPR039808">
    <property type="entry name" value="Cadherin"/>
</dbReference>
<evidence type="ECO:0000256" key="5">
    <source>
        <dbReference type="ARBA" id="ARBA00022737"/>
    </source>
</evidence>
<keyword evidence="9" id="KW-1015">Disulfide bond</keyword>
<reference evidence="12" key="1">
    <citation type="submission" date="2023-06" db="EMBL/GenBank/DDBJ databases">
        <authorList>
            <person name="Delattre M."/>
        </authorList>
    </citation>
    <scope>NUCLEOTIDE SEQUENCE</scope>
    <source>
        <strain evidence="12">AF72</strain>
    </source>
</reference>
<sequence length="810" mass="89119">MERPYKIFTCRRLIKGLRSRGRNAGKRNVCGGRKGKNKDDEQKLAVDATTGAVCIAKPLDYEVEQSLQAVIEAIDHLGSTATTTVSIDIDDVNDNVPVFYPEYYNITIREGEINSDSNRELLVVQASDADSGLGGEVQYNLRAGDAGLFRVDPRSGAISLREGLSKGEYSLQISATDGLGQAAHTNALVQVSVIGILAAAPKFSQAKYEFHTTEDILPGISIGGVEATGGPGIRYSIYNGDPDHHFTIHPETGKITVARYLDADKQDTVLLNVRADLIDGLSNHTQVRIHIEDHNDNPPEFTENVMEVIVREDAKPQQTFFIVQAIDKDKKKNGELTYSLMASIPIAPVMIQPVTGHLVLTAPLDYERIREYRIRVKAQDNGIPPRSTNATVILRVSDVNDNAPIFENATYEVEVFEHAPAKTHLIQVKAVDFDSEENGRVEYRLDQSVDAFGIDPRGGTLFTKKDLDREVKMEHNLTVYAYDAGSPSKSGSAVVRIHVKDINDHSPQCVDQAITVNTDADTRKPFGTLLAIDPDSGENGTLTFRSQHAHPNFIVKGNGEIYLRTNLISSKSSEKEQKLPVIVSDGGVPSRSTVCHFTIRVEDGNSKVELIQPVLNTIRIRSECDRGCRLIKINATNVAVWQIQSSEFSALFSISAQGILSLTSPPSATQPFRLTLVLSDDEGRQILLPLRIIPYKDFKGERMLVSVPLNTPIGTKLVDANERNSSVYYSLLNTTELVEVDEATGSLFLTSKPTLYSGQVIDLYMEKGSLTGCDTNMHVVSLEIEQKALKPRFEKNLFLTNLSEATIPGT</sequence>
<evidence type="ECO:0000256" key="6">
    <source>
        <dbReference type="ARBA" id="ARBA00022837"/>
    </source>
</evidence>
<keyword evidence="2" id="KW-0245">EGF-like domain</keyword>
<dbReference type="PROSITE" id="PS50268">
    <property type="entry name" value="CADHERIN_2"/>
    <property type="match status" value="6"/>
</dbReference>
<comment type="subcellular location">
    <subcellularLocation>
        <location evidence="1">Membrane</location>
        <topology evidence="1">Single-pass membrane protein</topology>
    </subcellularLocation>
</comment>
<dbReference type="GO" id="GO:0030855">
    <property type="term" value="P:epithelial cell differentiation"/>
    <property type="evidence" value="ECO:0007669"/>
    <property type="project" value="UniProtKB-ARBA"/>
</dbReference>
<dbReference type="CDD" id="cd11304">
    <property type="entry name" value="Cadherin_repeat"/>
    <property type="match status" value="5"/>
</dbReference>
<evidence type="ECO:0000313" key="12">
    <source>
        <dbReference type="EMBL" id="CAJ0580963.1"/>
    </source>
</evidence>
<dbReference type="FunFam" id="2.60.40.60:FF:000020">
    <property type="entry name" value="Dachsous cadherin-related 1b"/>
    <property type="match status" value="1"/>
</dbReference>
<dbReference type="PANTHER" id="PTHR24027">
    <property type="entry name" value="CADHERIN-23"/>
    <property type="match status" value="1"/>
</dbReference>
<feature type="domain" description="Cadherin" evidence="11">
    <location>
        <begin position="100"/>
        <end position="203"/>
    </location>
</feature>
<dbReference type="GO" id="GO:0007411">
    <property type="term" value="P:axon guidance"/>
    <property type="evidence" value="ECO:0007669"/>
    <property type="project" value="UniProtKB-ARBA"/>
</dbReference>
<evidence type="ECO:0000256" key="7">
    <source>
        <dbReference type="ARBA" id="ARBA00022989"/>
    </source>
</evidence>
<protein>
    <recommendedName>
        <fullName evidence="11">Cadherin domain-containing protein</fullName>
    </recommendedName>
</protein>
<dbReference type="InterPro" id="IPR002126">
    <property type="entry name" value="Cadherin-like_dom"/>
</dbReference>
<dbReference type="SUPFAM" id="SSF49313">
    <property type="entry name" value="Cadherin-like"/>
    <property type="match status" value="6"/>
</dbReference>
<dbReference type="GO" id="GO:0016477">
    <property type="term" value="P:cell migration"/>
    <property type="evidence" value="ECO:0007669"/>
    <property type="project" value="TreeGrafter"/>
</dbReference>
<keyword evidence="5" id="KW-0677">Repeat</keyword>
<dbReference type="GO" id="GO:0016339">
    <property type="term" value="P:calcium-dependent cell-cell adhesion via plasma membrane cell adhesion molecules"/>
    <property type="evidence" value="ECO:0007669"/>
    <property type="project" value="TreeGrafter"/>
</dbReference>
<evidence type="ECO:0000256" key="2">
    <source>
        <dbReference type="ARBA" id="ARBA00022536"/>
    </source>
</evidence>
<keyword evidence="8" id="KW-0472">Membrane</keyword>
<feature type="domain" description="Cadherin" evidence="11">
    <location>
        <begin position="514"/>
        <end position="615"/>
    </location>
</feature>
<dbReference type="SMART" id="SM00112">
    <property type="entry name" value="CA"/>
    <property type="match status" value="6"/>
</dbReference>
<name>A0AA36D4L1_9BILA</name>
<dbReference type="GO" id="GO:0045296">
    <property type="term" value="F:cadherin binding"/>
    <property type="evidence" value="ECO:0007669"/>
    <property type="project" value="TreeGrafter"/>
</dbReference>
<evidence type="ECO:0000256" key="3">
    <source>
        <dbReference type="ARBA" id="ARBA00022692"/>
    </source>
</evidence>
<organism evidence="12 13">
    <name type="scientific">Mesorhabditis spiculigera</name>
    <dbReference type="NCBI Taxonomy" id="96644"/>
    <lineage>
        <taxon>Eukaryota</taxon>
        <taxon>Metazoa</taxon>
        <taxon>Ecdysozoa</taxon>
        <taxon>Nematoda</taxon>
        <taxon>Chromadorea</taxon>
        <taxon>Rhabditida</taxon>
        <taxon>Rhabditina</taxon>
        <taxon>Rhabditomorpha</taxon>
        <taxon>Rhabditoidea</taxon>
        <taxon>Rhabditidae</taxon>
        <taxon>Mesorhabditinae</taxon>
        <taxon>Mesorhabditis</taxon>
    </lineage>
</organism>
<evidence type="ECO:0000256" key="10">
    <source>
        <dbReference type="PROSITE-ProRule" id="PRU00043"/>
    </source>
</evidence>
<accession>A0AA36D4L1</accession>
<dbReference type="GO" id="GO:0005509">
    <property type="term" value="F:calcium ion binding"/>
    <property type="evidence" value="ECO:0007669"/>
    <property type="project" value="UniProtKB-UniRule"/>
</dbReference>
<dbReference type="GO" id="GO:0044331">
    <property type="term" value="P:cell-cell adhesion mediated by cadherin"/>
    <property type="evidence" value="ECO:0007669"/>
    <property type="project" value="TreeGrafter"/>
</dbReference>
<dbReference type="Proteomes" id="UP001177023">
    <property type="component" value="Unassembled WGS sequence"/>
</dbReference>
<dbReference type="InterPro" id="IPR015919">
    <property type="entry name" value="Cadherin-like_sf"/>
</dbReference>
<dbReference type="GO" id="GO:0007156">
    <property type="term" value="P:homophilic cell adhesion via plasma membrane adhesion molecules"/>
    <property type="evidence" value="ECO:0007669"/>
    <property type="project" value="InterPro"/>
</dbReference>
<dbReference type="GO" id="GO:0016342">
    <property type="term" value="C:catenin complex"/>
    <property type="evidence" value="ECO:0007669"/>
    <property type="project" value="TreeGrafter"/>
</dbReference>
<feature type="domain" description="Cadherin" evidence="11">
    <location>
        <begin position="44"/>
        <end position="99"/>
    </location>
</feature>
<dbReference type="EMBL" id="CATQJA010002662">
    <property type="protein sequence ID" value="CAJ0580963.1"/>
    <property type="molecule type" value="Genomic_DNA"/>
</dbReference>
<dbReference type="GO" id="GO:0034332">
    <property type="term" value="P:adherens junction organization"/>
    <property type="evidence" value="ECO:0007669"/>
    <property type="project" value="TreeGrafter"/>
</dbReference>
<feature type="non-terminal residue" evidence="12">
    <location>
        <position position="810"/>
    </location>
</feature>
<keyword evidence="4" id="KW-0732">Signal</keyword>
<dbReference type="AlphaFoldDB" id="A0AA36D4L1"/>
<evidence type="ECO:0000256" key="8">
    <source>
        <dbReference type="ARBA" id="ARBA00023136"/>
    </source>
</evidence>
<dbReference type="Pfam" id="PF00028">
    <property type="entry name" value="Cadherin"/>
    <property type="match status" value="4"/>
</dbReference>
<dbReference type="GO" id="GO:0007043">
    <property type="term" value="P:cell-cell junction assembly"/>
    <property type="evidence" value="ECO:0007669"/>
    <property type="project" value="TreeGrafter"/>
</dbReference>
<keyword evidence="6 10" id="KW-0106">Calcium</keyword>
<dbReference type="Gene3D" id="2.60.40.60">
    <property type="entry name" value="Cadherins"/>
    <property type="match status" value="6"/>
</dbReference>
<feature type="domain" description="Cadherin" evidence="11">
    <location>
        <begin position="302"/>
        <end position="406"/>
    </location>
</feature>
<dbReference type="PROSITE" id="PS00232">
    <property type="entry name" value="CADHERIN_1"/>
    <property type="match status" value="3"/>
</dbReference>
<evidence type="ECO:0000256" key="9">
    <source>
        <dbReference type="ARBA" id="ARBA00023157"/>
    </source>
</evidence>
<evidence type="ECO:0000313" key="13">
    <source>
        <dbReference type="Proteomes" id="UP001177023"/>
    </source>
</evidence>
<comment type="caution">
    <text evidence="12">The sequence shown here is derived from an EMBL/GenBank/DDBJ whole genome shotgun (WGS) entry which is preliminary data.</text>
</comment>
<dbReference type="GO" id="GO:0008013">
    <property type="term" value="F:beta-catenin binding"/>
    <property type="evidence" value="ECO:0007669"/>
    <property type="project" value="TreeGrafter"/>
</dbReference>
<evidence type="ECO:0000256" key="4">
    <source>
        <dbReference type="ARBA" id="ARBA00022729"/>
    </source>
</evidence>
<evidence type="ECO:0000256" key="1">
    <source>
        <dbReference type="ARBA" id="ARBA00004167"/>
    </source>
</evidence>
<feature type="domain" description="Cadherin" evidence="11">
    <location>
        <begin position="407"/>
        <end position="509"/>
    </location>
</feature>
<gene>
    <name evidence="12" type="ORF">MSPICULIGERA_LOCUS19132</name>
</gene>
<keyword evidence="13" id="KW-1185">Reference proteome</keyword>
<dbReference type="InterPro" id="IPR020894">
    <property type="entry name" value="Cadherin_CS"/>
</dbReference>
<dbReference type="PANTHER" id="PTHR24027:SF422">
    <property type="entry name" value="CADHERIN DOMAIN-CONTAINING PROTEIN"/>
    <property type="match status" value="1"/>
</dbReference>
<dbReference type="PRINTS" id="PR00205">
    <property type="entry name" value="CADHERIN"/>
</dbReference>